<protein>
    <submittedName>
        <fullName evidence="1">Uncharacterized protein</fullName>
    </submittedName>
</protein>
<sequence length="119" mass="13125">MAFEYGRVLNVSPMAYTRKIIGPTVARGRRLNVDEDSDPLVVLEVGFSRGQSQQREIPEITSVTSTPMLYLPGGLPLTSIVAHGDAGVLETTTENMAAVIGPIPTTTLEWFSMHYRLRY</sequence>
<name>V9ELS7_PHYNI</name>
<dbReference type="Proteomes" id="UP000018721">
    <property type="component" value="Unassembled WGS sequence"/>
</dbReference>
<dbReference type="AlphaFoldDB" id="V9ELS7"/>
<proteinExistence type="predicted"/>
<keyword evidence="2" id="KW-1185">Reference proteome</keyword>
<dbReference type="HOGENOM" id="CLU_2066082_0_0_1"/>
<dbReference type="EMBL" id="ANIZ01002687">
    <property type="protein sequence ID" value="ETI39022.1"/>
    <property type="molecule type" value="Genomic_DNA"/>
</dbReference>
<gene>
    <name evidence="1" type="ORF">F443_15345</name>
</gene>
<accession>V9ELS7</accession>
<evidence type="ECO:0000313" key="2">
    <source>
        <dbReference type="Proteomes" id="UP000018721"/>
    </source>
</evidence>
<reference evidence="1 2" key="1">
    <citation type="submission" date="2013-11" db="EMBL/GenBank/DDBJ databases">
        <title>The Genome Sequence of Phytophthora parasitica P1569.</title>
        <authorList>
            <consortium name="The Broad Institute Genomics Platform"/>
            <person name="Russ C."/>
            <person name="Tyler B."/>
            <person name="Panabieres F."/>
            <person name="Shan W."/>
            <person name="Tripathy S."/>
            <person name="Grunwald N."/>
            <person name="Machado M."/>
            <person name="Johnson C.S."/>
            <person name="Arredondo F."/>
            <person name="Hong C."/>
            <person name="Coffey M."/>
            <person name="Young S.K."/>
            <person name="Zeng Q."/>
            <person name="Gargeya S."/>
            <person name="Fitzgerald M."/>
            <person name="Abouelleil A."/>
            <person name="Alvarado L."/>
            <person name="Chapman S.B."/>
            <person name="Gainer-Dewar J."/>
            <person name="Goldberg J."/>
            <person name="Griggs A."/>
            <person name="Gujja S."/>
            <person name="Hansen M."/>
            <person name="Howarth C."/>
            <person name="Imamovic A."/>
            <person name="Ireland A."/>
            <person name="Larimer J."/>
            <person name="McCowan C."/>
            <person name="Murphy C."/>
            <person name="Pearson M."/>
            <person name="Poon T.W."/>
            <person name="Priest M."/>
            <person name="Roberts A."/>
            <person name="Saif S."/>
            <person name="Shea T."/>
            <person name="Sykes S."/>
            <person name="Wortman J."/>
            <person name="Nusbaum C."/>
            <person name="Birren B."/>
        </authorList>
    </citation>
    <scope>NUCLEOTIDE SEQUENCE [LARGE SCALE GENOMIC DNA]</scope>
    <source>
        <strain evidence="1 2">P1569</strain>
    </source>
</reference>
<evidence type="ECO:0000313" key="1">
    <source>
        <dbReference type="EMBL" id="ETI39022.1"/>
    </source>
</evidence>
<comment type="caution">
    <text evidence="1">The sequence shown here is derived from an EMBL/GenBank/DDBJ whole genome shotgun (WGS) entry which is preliminary data.</text>
</comment>
<organism evidence="1 2">
    <name type="scientific">Phytophthora nicotianae P1569</name>
    <dbReference type="NCBI Taxonomy" id="1317065"/>
    <lineage>
        <taxon>Eukaryota</taxon>
        <taxon>Sar</taxon>
        <taxon>Stramenopiles</taxon>
        <taxon>Oomycota</taxon>
        <taxon>Peronosporomycetes</taxon>
        <taxon>Peronosporales</taxon>
        <taxon>Peronosporaceae</taxon>
        <taxon>Phytophthora</taxon>
    </lineage>
</organism>